<feature type="binding site" evidence="2">
    <location>
        <position position="189"/>
    </location>
    <ligand>
        <name>Fe cation</name>
        <dbReference type="ChEBI" id="CHEBI:24875"/>
    </ligand>
</feature>
<comment type="catalytic activity">
    <reaction evidence="2">
        <text>N-terminal N-formyl-L-methionyl-[peptide] + H2O = N-terminal L-methionyl-[peptide] + formate</text>
        <dbReference type="Rhea" id="RHEA:24420"/>
        <dbReference type="Rhea" id="RHEA-COMP:10639"/>
        <dbReference type="Rhea" id="RHEA-COMP:10640"/>
        <dbReference type="ChEBI" id="CHEBI:15377"/>
        <dbReference type="ChEBI" id="CHEBI:15740"/>
        <dbReference type="ChEBI" id="CHEBI:49298"/>
        <dbReference type="ChEBI" id="CHEBI:64731"/>
        <dbReference type="EC" id="3.5.1.88"/>
    </reaction>
</comment>
<feature type="binding site" evidence="2">
    <location>
        <position position="193"/>
    </location>
    <ligand>
        <name>Fe cation</name>
        <dbReference type="ChEBI" id="CHEBI:24875"/>
    </ligand>
</feature>
<organism evidence="3 4">
    <name type="scientific">Nannocystis punicea</name>
    <dbReference type="NCBI Taxonomy" id="2995304"/>
    <lineage>
        <taxon>Bacteria</taxon>
        <taxon>Pseudomonadati</taxon>
        <taxon>Myxococcota</taxon>
        <taxon>Polyangia</taxon>
        <taxon>Nannocystales</taxon>
        <taxon>Nannocystaceae</taxon>
        <taxon>Nannocystis</taxon>
    </lineage>
</organism>
<evidence type="ECO:0000256" key="1">
    <source>
        <dbReference type="ARBA" id="ARBA00010759"/>
    </source>
</evidence>
<dbReference type="SUPFAM" id="SSF56420">
    <property type="entry name" value="Peptide deformylase"/>
    <property type="match status" value="1"/>
</dbReference>
<evidence type="ECO:0000313" key="4">
    <source>
        <dbReference type="Proteomes" id="UP001164459"/>
    </source>
</evidence>
<comment type="cofactor">
    <cofactor evidence="2">
        <name>Fe(2+)</name>
        <dbReference type="ChEBI" id="CHEBI:29033"/>
    </cofactor>
    <text evidence="2">Binds 1 Fe(2+) ion.</text>
</comment>
<keyword evidence="2" id="KW-0408">Iron</keyword>
<dbReference type="EMBL" id="CP114040">
    <property type="protein sequence ID" value="WAS99566.1"/>
    <property type="molecule type" value="Genomic_DNA"/>
</dbReference>
<feature type="binding site" evidence="2">
    <location>
        <position position="146"/>
    </location>
    <ligand>
        <name>Fe cation</name>
        <dbReference type="ChEBI" id="CHEBI:24875"/>
    </ligand>
</feature>
<dbReference type="Proteomes" id="UP001164459">
    <property type="component" value="Chromosome"/>
</dbReference>
<dbReference type="InterPro" id="IPR036821">
    <property type="entry name" value="Peptide_deformylase_sf"/>
</dbReference>
<evidence type="ECO:0000313" key="3">
    <source>
        <dbReference type="EMBL" id="WAS99566.1"/>
    </source>
</evidence>
<comment type="similarity">
    <text evidence="1 2">Belongs to the polypeptide deformylase family.</text>
</comment>
<dbReference type="HAMAP" id="MF_00163">
    <property type="entry name" value="Pep_deformylase"/>
    <property type="match status" value="1"/>
</dbReference>
<keyword evidence="4" id="KW-1185">Reference proteome</keyword>
<keyword evidence="2" id="KW-0479">Metal-binding</keyword>
<reference evidence="3" key="1">
    <citation type="submission" date="2022-11" db="EMBL/GenBank/DDBJ databases">
        <title>Minimal conservation of predation-associated metabolite biosynthetic gene clusters underscores biosynthetic potential of Myxococcota including descriptions for ten novel species: Archangium lansinium sp. nov., Myxococcus landrumus sp. nov., Nannocystis bai.</title>
        <authorList>
            <person name="Ahearne A."/>
            <person name="Stevens C."/>
            <person name="Dowd S."/>
        </authorList>
    </citation>
    <scope>NUCLEOTIDE SEQUENCE</scope>
    <source>
        <strain evidence="3">Fl3</strain>
    </source>
</reference>
<accession>A0ABY7HJP9</accession>
<dbReference type="Pfam" id="PF01327">
    <property type="entry name" value="Pep_deformylase"/>
    <property type="match status" value="1"/>
</dbReference>
<comment type="function">
    <text evidence="2">Removes the formyl group from the N-terminal Met of newly synthesized proteins. Requires at least a dipeptide for an efficient rate of reaction. N-terminal L-methionine is a prerequisite for activity but the enzyme has broad specificity at other positions.</text>
</comment>
<dbReference type="PANTHER" id="PTHR10458:SF22">
    <property type="entry name" value="PEPTIDE DEFORMYLASE"/>
    <property type="match status" value="1"/>
</dbReference>
<gene>
    <name evidence="2" type="primary">def</name>
    <name evidence="3" type="ORF">O0S08_50335</name>
</gene>
<evidence type="ECO:0000256" key="2">
    <source>
        <dbReference type="HAMAP-Rule" id="MF_00163"/>
    </source>
</evidence>
<dbReference type="PRINTS" id="PR01576">
    <property type="entry name" value="PDEFORMYLASE"/>
</dbReference>
<sequence length="228" mass="25940">MTRQPWRGVTRFFSRAAGRRIERRSRPRDVLARSRHPLGRRDTSFGVATCDGPRVSAILRLGDPRLRAIARPVDLAAPEFPEAVARLHRALADFRAEHGFGRAIAAPQLGIDLRLVAMNLGDGPRTLVNPEIVRHSDETFTLWDDCMCFPELLVRVRRWTSISIKSLDEEGRLHLRERLPRNESELLQHELDHLDGVLAVDRADGPDAIVTRVDHDREPGRYATMVDR</sequence>
<protein>
    <recommendedName>
        <fullName evidence="2">Peptide deformylase</fullName>
        <shortName evidence="2">PDF</shortName>
        <ecNumber evidence="2">3.5.1.88</ecNumber>
    </recommendedName>
    <alternativeName>
        <fullName evidence="2">Polypeptide deformylase</fullName>
    </alternativeName>
</protein>
<dbReference type="PANTHER" id="PTHR10458">
    <property type="entry name" value="PEPTIDE DEFORMYLASE"/>
    <property type="match status" value="1"/>
</dbReference>
<dbReference type="Gene3D" id="3.90.45.10">
    <property type="entry name" value="Peptide deformylase"/>
    <property type="match status" value="1"/>
</dbReference>
<dbReference type="InterPro" id="IPR023635">
    <property type="entry name" value="Peptide_deformylase"/>
</dbReference>
<feature type="active site" evidence="2">
    <location>
        <position position="190"/>
    </location>
</feature>
<proteinExistence type="inferred from homology"/>
<dbReference type="EC" id="3.5.1.88" evidence="2"/>
<name>A0ABY7HJP9_9BACT</name>
<keyword evidence="2" id="KW-0378">Hydrolase</keyword>
<keyword evidence="2" id="KW-0648">Protein biosynthesis</keyword>